<feature type="compositionally biased region" description="Basic and acidic residues" evidence="1">
    <location>
        <begin position="980"/>
        <end position="994"/>
    </location>
</feature>
<reference evidence="3 4" key="1">
    <citation type="submission" date="2023-11" db="EMBL/GenBank/DDBJ databases">
        <authorList>
            <person name="Okamura Y."/>
        </authorList>
    </citation>
    <scope>NUCLEOTIDE SEQUENCE [LARGE SCALE GENOMIC DNA]</scope>
</reference>
<feature type="compositionally biased region" description="Acidic residues" evidence="1">
    <location>
        <begin position="1055"/>
        <end position="1084"/>
    </location>
</feature>
<feature type="signal peptide" evidence="2">
    <location>
        <begin position="1"/>
        <end position="17"/>
    </location>
</feature>
<feature type="region of interest" description="Disordered" evidence="1">
    <location>
        <begin position="701"/>
        <end position="722"/>
    </location>
</feature>
<feature type="compositionally biased region" description="Basic and acidic residues" evidence="1">
    <location>
        <begin position="306"/>
        <end position="322"/>
    </location>
</feature>
<feature type="compositionally biased region" description="Polar residues" evidence="1">
    <location>
        <begin position="844"/>
        <end position="857"/>
    </location>
</feature>
<feature type="region of interest" description="Disordered" evidence="1">
    <location>
        <begin position="148"/>
        <end position="181"/>
    </location>
</feature>
<accession>A0AAV1JUZ5</accession>
<feature type="compositionally biased region" description="Polar residues" evidence="1">
    <location>
        <begin position="1103"/>
        <end position="1123"/>
    </location>
</feature>
<sequence>MLSITAILVLQSTLCLTIKVPVAWDDASEKPVTQDNRNEYFQYTANKPQFAVDVAKFHDVKLPEKHFESYPVEPLTGASKANFGQHQLLNSAYKNYKPYQKYVNTNHHAKPISNYYEVYHPYQAETPALQEIYKDPVLQKIRNDVRDSKNRLQGYENNPGETDSSSEYLERPEDTDKKKVPQHNVPLQFEVHRPMRRPIYYHRIPVNHNREHILNHKIRHPWTQDYAKVRPMHYRPLKHNIQQLRQQHAMTYDDDRNEYPQLAPPESYDEKPDGYDIYERGKDKYQQIRNDFDESISKAVQSNRPVESEKLELQKDDYKNSETENDEEMFVPIKNYAQVRKTETYKHLPRSAAFDDADNLEEIKNAPRLREAVKSSKNQVVYSEEGYEDSAYDHAGEQKHASDHEGHGGFLKENELSRGKYKIPTIDTGYSDQGKTSSRDQVLHGEKWNDEEKKIKDENESEDYIEEETEYDEKADLEKPESVEDLSERSKCESKGTENNSTNEHEVSKRQIPLSNLYNISDDTTVNKTFRINNTKSSKQLEKLRLKYPYYFEISKNLDKHSPLRYSENLKLMPKKKIDNSAFYNSRTSLECPEVDREINPIPEKFKNDDVAKGSDDEDYNNDKGEAEFKNLKNKQRLKGLGDKIDCLKAKYFGEDPLDSPFFKEELIKSPEPVLKPHSKVFFTNKNSPEDILIHDKTEVKTDTTTASNNSNFESTPENKPLTQDALLRKKRAAVFMYEPYKIIKESQYPEAKKLTTTSNISPLIRKLQTRQVIDKTLNSERTYKDIGKNDRPVSLMDSEFVDISMDPRRGEPRYELDLKNHRPHYSPTVNKTAMTVAEFKTLTNENENDKNSNFSKQIRESKRLRSPSNNKTHIHLSKHQNIAASNIVAKIISTTTEISPTNKQENIDDDEYDEYEDYEDEEDLATTTTTTEKVVHKKRIRIATTAVPKTTENPHSMKLHLVTRFHTTTTDAPPITSSEPREFRSKEHNPAKYREKKKKTTKTTLVTDSESYGDDTDDMKRDEIDAMIGIKQDMNDYTPSYEKEEELSDKSEESSDDDESEDDDDEDEEEDDDEDYEDDENGDIEQNVSKIEKGISDEYVDKQQNQGEGKNIENTNLNQHTKTIQEKSLENVEMTTSEPTKRTLVRTTEPSSTTEVLYRDMQPKVFRKKVEVHREVPVNTTSPHKTHYKQDIKEVEIIKELDMPKIKNENPASLDLYRDENLAKEINNLGDIEIFKDDLDLESGPRHGGNYRSIQSEDISSRDDARSDVDSSETKTKKIVQLETSTVNKKQQGDNSRKGRYKDNSKEKVSDTSTGSTKRNEKRRRNNNEKSAKLIELQDDDDFDTRHMHGGNFRAHVTRNNNRPMHGGNYRSGKLVNSEDVTTEAGTIRRNTSRKRNRKSEAELLNAYAKAVSEITTTPAYILDPSKRMYYYLE</sequence>
<feature type="compositionally biased region" description="Basic and acidic residues" evidence="1">
    <location>
        <begin position="1260"/>
        <end position="1277"/>
    </location>
</feature>
<feature type="compositionally biased region" description="Basic and acidic residues" evidence="1">
    <location>
        <begin position="391"/>
        <end position="418"/>
    </location>
</feature>
<evidence type="ECO:0000256" key="1">
    <source>
        <dbReference type="SAM" id="MobiDB-lite"/>
    </source>
</evidence>
<keyword evidence="4" id="KW-1185">Reference proteome</keyword>
<feature type="compositionally biased region" description="Polar residues" evidence="1">
    <location>
        <begin position="703"/>
        <end position="722"/>
    </location>
</feature>
<evidence type="ECO:0000313" key="3">
    <source>
        <dbReference type="EMBL" id="CAK1552453.1"/>
    </source>
</evidence>
<feature type="region of interest" description="Disordered" evidence="1">
    <location>
        <begin position="844"/>
        <end position="879"/>
    </location>
</feature>
<feature type="compositionally biased region" description="Acidic residues" evidence="1">
    <location>
        <begin position="459"/>
        <end position="471"/>
    </location>
</feature>
<feature type="chain" id="PRO_5043584074" evidence="2">
    <location>
        <begin position="18"/>
        <end position="1435"/>
    </location>
</feature>
<feature type="compositionally biased region" description="Basic and acidic residues" evidence="1">
    <location>
        <begin position="1292"/>
        <end position="1311"/>
    </location>
</feature>
<feature type="compositionally biased region" description="Basic and acidic residues" evidence="1">
    <location>
        <begin position="1091"/>
        <end position="1102"/>
    </location>
</feature>
<feature type="region of interest" description="Disordered" evidence="1">
    <location>
        <begin position="386"/>
        <end position="510"/>
    </location>
</feature>
<comment type="caution">
    <text evidence="3">The sequence shown here is derived from an EMBL/GenBank/DDBJ whole genome shotgun (WGS) entry which is preliminary data.</text>
</comment>
<feature type="compositionally biased region" description="Polar residues" evidence="1">
    <location>
        <begin position="155"/>
        <end position="167"/>
    </location>
</feature>
<evidence type="ECO:0000256" key="2">
    <source>
        <dbReference type="SAM" id="SignalP"/>
    </source>
</evidence>
<feature type="compositionally biased region" description="Polar residues" evidence="1">
    <location>
        <begin position="1146"/>
        <end position="1156"/>
    </location>
</feature>
<feature type="compositionally biased region" description="Basic and acidic residues" evidence="1">
    <location>
        <begin position="168"/>
        <end position="179"/>
    </location>
</feature>
<feature type="compositionally biased region" description="Basic and acidic residues" evidence="1">
    <location>
        <begin position="437"/>
        <end position="458"/>
    </location>
</feature>
<feature type="compositionally biased region" description="Basic and acidic residues" evidence="1">
    <location>
        <begin position="472"/>
        <end position="496"/>
    </location>
</feature>
<keyword evidence="2" id="KW-0732">Signal</keyword>
<dbReference type="Proteomes" id="UP001497472">
    <property type="component" value="Unassembled WGS sequence"/>
</dbReference>
<evidence type="ECO:0000313" key="4">
    <source>
        <dbReference type="Proteomes" id="UP001497472"/>
    </source>
</evidence>
<dbReference type="EMBL" id="CAVLEF010000144">
    <property type="protein sequence ID" value="CAK1552453.1"/>
    <property type="molecule type" value="Genomic_DNA"/>
</dbReference>
<gene>
    <name evidence="3" type="ORF">LNINA_LOCUS11497</name>
</gene>
<proteinExistence type="predicted"/>
<feature type="region of interest" description="Disordered" evidence="1">
    <location>
        <begin position="1245"/>
        <end position="1335"/>
    </location>
</feature>
<feature type="region of interest" description="Disordered" evidence="1">
    <location>
        <begin position="970"/>
        <end position="1156"/>
    </location>
</feature>
<feature type="compositionally biased region" description="Polar residues" evidence="1">
    <location>
        <begin position="970"/>
        <end position="979"/>
    </location>
</feature>
<feature type="region of interest" description="Disordered" evidence="1">
    <location>
        <begin position="297"/>
        <end position="324"/>
    </location>
</feature>
<organism evidence="3 4">
    <name type="scientific">Leptosia nina</name>
    <dbReference type="NCBI Taxonomy" id="320188"/>
    <lineage>
        <taxon>Eukaryota</taxon>
        <taxon>Metazoa</taxon>
        <taxon>Ecdysozoa</taxon>
        <taxon>Arthropoda</taxon>
        <taxon>Hexapoda</taxon>
        <taxon>Insecta</taxon>
        <taxon>Pterygota</taxon>
        <taxon>Neoptera</taxon>
        <taxon>Endopterygota</taxon>
        <taxon>Lepidoptera</taxon>
        <taxon>Glossata</taxon>
        <taxon>Ditrysia</taxon>
        <taxon>Papilionoidea</taxon>
        <taxon>Pieridae</taxon>
        <taxon>Pierinae</taxon>
        <taxon>Leptosia</taxon>
    </lineage>
</organism>
<protein>
    <submittedName>
        <fullName evidence="3">Uncharacterized protein</fullName>
    </submittedName>
</protein>
<name>A0AAV1JUZ5_9NEOP</name>